<feature type="transmembrane region" description="Helical" evidence="8">
    <location>
        <begin position="90"/>
        <end position="107"/>
    </location>
</feature>
<evidence type="ECO:0000256" key="2">
    <source>
        <dbReference type="ARBA" id="ARBA00008335"/>
    </source>
</evidence>
<feature type="domain" description="Major facilitator superfamily (MFS) profile" evidence="9">
    <location>
        <begin position="26"/>
        <end position="412"/>
    </location>
</feature>
<dbReference type="Pfam" id="PF07690">
    <property type="entry name" value="MFS_1"/>
    <property type="match status" value="1"/>
</dbReference>
<evidence type="ECO:0000256" key="7">
    <source>
        <dbReference type="ARBA" id="ARBA00023136"/>
    </source>
</evidence>
<keyword evidence="5 8" id="KW-0812">Transmembrane</keyword>
<dbReference type="PANTHER" id="PTHR43271">
    <property type="entry name" value="BLL2771 PROTEIN"/>
    <property type="match status" value="1"/>
</dbReference>
<dbReference type="Gene3D" id="1.20.1250.20">
    <property type="entry name" value="MFS general substrate transporter like domains"/>
    <property type="match status" value="1"/>
</dbReference>
<dbReference type="SUPFAM" id="SSF103473">
    <property type="entry name" value="MFS general substrate transporter"/>
    <property type="match status" value="1"/>
</dbReference>
<dbReference type="InterPro" id="IPR011701">
    <property type="entry name" value="MFS"/>
</dbReference>
<evidence type="ECO:0000256" key="3">
    <source>
        <dbReference type="ARBA" id="ARBA00022448"/>
    </source>
</evidence>
<feature type="transmembrane region" description="Helical" evidence="8">
    <location>
        <begin position="354"/>
        <end position="374"/>
    </location>
</feature>
<feature type="transmembrane region" description="Helical" evidence="8">
    <location>
        <begin position="293"/>
        <end position="312"/>
    </location>
</feature>
<keyword evidence="6 8" id="KW-1133">Transmembrane helix</keyword>
<proteinExistence type="inferred from homology"/>
<organism evidence="10 11">
    <name type="scientific">Salinibacillus aidingensis</name>
    <dbReference type="NCBI Taxonomy" id="237684"/>
    <lineage>
        <taxon>Bacteria</taxon>
        <taxon>Bacillati</taxon>
        <taxon>Bacillota</taxon>
        <taxon>Bacilli</taxon>
        <taxon>Bacillales</taxon>
        <taxon>Bacillaceae</taxon>
        <taxon>Salinibacillus</taxon>
    </lineage>
</organism>
<evidence type="ECO:0000256" key="5">
    <source>
        <dbReference type="ARBA" id="ARBA00022692"/>
    </source>
</evidence>
<dbReference type="PANTHER" id="PTHR43271:SF1">
    <property type="entry name" value="INNER MEMBRANE TRANSPORT PROTEIN YNFM"/>
    <property type="match status" value="1"/>
</dbReference>
<feature type="transmembrane region" description="Helical" evidence="8">
    <location>
        <begin position="62"/>
        <end position="83"/>
    </location>
</feature>
<evidence type="ECO:0000256" key="4">
    <source>
        <dbReference type="ARBA" id="ARBA00022475"/>
    </source>
</evidence>
<keyword evidence="11" id="KW-1185">Reference proteome</keyword>
<evidence type="ECO:0000256" key="1">
    <source>
        <dbReference type="ARBA" id="ARBA00004651"/>
    </source>
</evidence>
<evidence type="ECO:0000256" key="6">
    <source>
        <dbReference type="ARBA" id="ARBA00022989"/>
    </source>
</evidence>
<feature type="transmembrane region" description="Helical" evidence="8">
    <location>
        <begin position="180"/>
        <end position="200"/>
    </location>
</feature>
<dbReference type="InterPro" id="IPR036259">
    <property type="entry name" value="MFS_trans_sf"/>
</dbReference>
<sequence length="412" mass="45025">MRLHKMKKQTNNQHAYTVKDSQFWLITISLAVSSFFVFAAMYSTQPLLPLFVREFDVSVSVSSLSVSLTIIGLIIGLIVLGFLSDRNGRTMFIKLSLAGAAIPFLLIPLSDSFLLFLIFRFLQGFALAGLPAAALAYLMEEIDKSSLPLATALYISSNALGGMVGRVMTGYVSDHLSWEMAFYLLGGLGFVVLVAVLFMLPHSRFFTPSQLTFSRDMKGFLYHLKNPGLLWIFGIGVVIQLSFTGIWTYLPFHLEGPPFSLSLEAISYLFLAYGLGVVGSPVAGWLSGRFGILIVRAAGIVVMSLGILMTLAPTVWMIAIGLCITCLGFFTAHSITASSVGFEVTHHKGSASSLYLVFYYVGVSLGSSSFGAIMECDGLDRDCDYAKLYSCALYIKPVYRCQEKEAKCSGKK</sequence>
<evidence type="ECO:0000259" key="9">
    <source>
        <dbReference type="PROSITE" id="PS50850"/>
    </source>
</evidence>
<feature type="transmembrane region" description="Helical" evidence="8">
    <location>
        <begin position="113"/>
        <end position="137"/>
    </location>
</feature>
<name>A0ABN1AZJ5_9BACI</name>
<feature type="transmembrane region" description="Helical" evidence="8">
    <location>
        <begin position="228"/>
        <end position="250"/>
    </location>
</feature>
<gene>
    <name evidence="10" type="ORF">GCM10008986_10810</name>
</gene>
<dbReference type="Proteomes" id="UP001500880">
    <property type="component" value="Unassembled WGS sequence"/>
</dbReference>
<feature type="transmembrane region" description="Helical" evidence="8">
    <location>
        <begin position="265"/>
        <end position="286"/>
    </location>
</feature>
<accession>A0ABN1AZJ5</accession>
<dbReference type="InterPro" id="IPR020846">
    <property type="entry name" value="MFS_dom"/>
</dbReference>
<evidence type="ECO:0000313" key="11">
    <source>
        <dbReference type="Proteomes" id="UP001500880"/>
    </source>
</evidence>
<dbReference type="PROSITE" id="PS50850">
    <property type="entry name" value="MFS"/>
    <property type="match status" value="1"/>
</dbReference>
<feature type="transmembrane region" description="Helical" evidence="8">
    <location>
        <begin position="21"/>
        <end position="42"/>
    </location>
</feature>
<protein>
    <submittedName>
        <fullName evidence="10">MFS transporter</fullName>
    </submittedName>
</protein>
<dbReference type="EMBL" id="BAAADO010000002">
    <property type="protein sequence ID" value="GAA0487178.1"/>
    <property type="molecule type" value="Genomic_DNA"/>
</dbReference>
<keyword evidence="3" id="KW-0813">Transport</keyword>
<reference evidence="10 11" key="1">
    <citation type="journal article" date="2019" name="Int. J. Syst. Evol. Microbiol.">
        <title>The Global Catalogue of Microorganisms (GCM) 10K type strain sequencing project: providing services to taxonomists for standard genome sequencing and annotation.</title>
        <authorList>
            <consortium name="The Broad Institute Genomics Platform"/>
            <consortium name="The Broad Institute Genome Sequencing Center for Infectious Disease"/>
            <person name="Wu L."/>
            <person name="Ma J."/>
        </authorList>
    </citation>
    <scope>NUCLEOTIDE SEQUENCE [LARGE SCALE GENOMIC DNA]</scope>
    <source>
        <strain evidence="10 11">JCM 12389</strain>
    </source>
</reference>
<keyword evidence="4" id="KW-1003">Cell membrane</keyword>
<comment type="subcellular location">
    <subcellularLocation>
        <location evidence="1">Cell membrane</location>
        <topology evidence="1">Multi-pass membrane protein</topology>
    </subcellularLocation>
</comment>
<feature type="transmembrane region" description="Helical" evidence="8">
    <location>
        <begin position="318"/>
        <end position="342"/>
    </location>
</feature>
<keyword evidence="7 8" id="KW-0472">Membrane</keyword>
<evidence type="ECO:0000313" key="10">
    <source>
        <dbReference type="EMBL" id="GAA0487178.1"/>
    </source>
</evidence>
<comment type="caution">
    <text evidence="10">The sequence shown here is derived from an EMBL/GenBank/DDBJ whole genome shotgun (WGS) entry which is preliminary data.</text>
</comment>
<evidence type="ECO:0000256" key="8">
    <source>
        <dbReference type="SAM" id="Phobius"/>
    </source>
</evidence>
<dbReference type="CDD" id="cd17324">
    <property type="entry name" value="MFS_NepI_like"/>
    <property type="match status" value="1"/>
</dbReference>
<feature type="transmembrane region" description="Helical" evidence="8">
    <location>
        <begin position="149"/>
        <end position="168"/>
    </location>
</feature>
<comment type="similarity">
    <text evidence="2">Belongs to the major facilitator superfamily.</text>
</comment>